<evidence type="ECO:0000313" key="1">
    <source>
        <dbReference type="EMBL" id="KAE9111018.1"/>
    </source>
</evidence>
<reference evidence="1 2" key="1">
    <citation type="submission" date="2018-08" db="EMBL/GenBank/DDBJ databases">
        <title>Genomic investigation of the strawberry pathogen Phytophthora fragariae indicates pathogenicity is determined by transcriptional variation in three key races.</title>
        <authorList>
            <person name="Adams T.M."/>
            <person name="Armitage A.D."/>
            <person name="Sobczyk M.K."/>
            <person name="Bates H.J."/>
            <person name="Dunwell J.M."/>
            <person name="Nellist C.F."/>
            <person name="Harrison R.J."/>
        </authorList>
    </citation>
    <scope>NUCLEOTIDE SEQUENCE [LARGE SCALE GENOMIC DNA]</scope>
    <source>
        <strain evidence="1 2">NOV-71</strain>
    </source>
</reference>
<organism evidence="1 2">
    <name type="scientific">Phytophthora fragariae</name>
    <dbReference type="NCBI Taxonomy" id="53985"/>
    <lineage>
        <taxon>Eukaryota</taxon>
        <taxon>Sar</taxon>
        <taxon>Stramenopiles</taxon>
        <taxon>Oomycota</taxon>
        <taxon>Peronosporomycetes</taxon>
        <taxon>Peronosporales</taxon>
        <taxon>Peronosporaceae</taxon>
        <taxon>Phytophthora</taxon>
    </lineage>
</organism>
<evidence type="ECO:0000313" key="2">
    <source>
        <dbReference type="Proteomes" id="UP000441208"/>
    </source>
</evidence>
<dbReference type="AlphaFoldDB" id="A0A6A3S8D0"/>
<accession>A0A6A3S8D0</accession>
<gene>
    <name evidence="1" type="ORF">PF007_g11635</name>
</gene>
<comment type="caution">
    <text evidence="1">The sequence shown here is derived from an EMBL/GenBank/DDBJ whole genome shotgun (WGS) entry which is preliminary data.</text>
</comment>
<protein>
    <submittedName>
        <fullName evidence="1">Uncharacterized protein</fullName>
    </submittedName>
</protein>
<dbReference type="Proteomes" id="UP000441208">
    <property type="component" value="Unassembled WGS sequence"/>
</dbReference>
<proteinExistence type="predicted"/>
<dbReference type="EMBL" id="QXFZ01000590">
    <property type="protein sequence ID" value="KAE9111018.1"/>
    <property type="molecule type" value="Genomic_DNA"/>
</dbReference>
<name>A0A6A3S8D0_9STRA</name>
<sequence length="70" mass="8043">MLLFSGCPKLQDVISILRRLPVKHKSFAKEELHERDDILVLGLFCFIAASAELPIRGSWAYHENLVSFSW</sequence>